<evidence type="ECO:0000256" key="3">
    <source>
        <dbReference type="ARBA" id="ARBA00023274"/>
    </source>
</evidence>
<sequence>MPPAEAILKPILGCTGYQSTRWSIFYLSFNKFMPISKQKKTVILSTLDAGLQSAETVAFVNFYKLPGKDLTQLRKELREAGVTLYVAKKSLVRRALDAKKVTGTQPELKGELALAWGADPVAPAKGVFEFIKTHKDQMSLMGGVYQGAYMSKEEITQLAAILGRDQLLSKFVGMLNESIARVVRIISERAAKMEEGVPAAVATPVVAAEATPEVPADAVPAIA</sequence>
<comment type="similarity">
    <text evidence="1 5">Belongs to the universal ribosomal protein uL10 family.</text>
</comment>
<evidence type="ECO:0000256" key="1">
    <source>
        <dbReference type="ARBA" id="ARBA00008889"/>
    </source>
</evidence>
<keyword evidence="5" id="KW-0694">RNA-binding</keyword>
<dbReference type="PANTHER" id="PTHR11560">
    <property type="entry name" value="39S RIBOSOMAL PROTEIN L10, MITOCHONDRIAL"/>
    <property type="match status" value="1"/>
</dbReference>
<evidence type="ECO:0000256" key="5">
    <source>
        <dbReference type="HAMAP-Rule" id="MF_00362"/>
    </source>
</evidence>
<dbReference type="InterPro" id="IPR001790">
    <property type="entry name" value="Ribosomal_uL10"/>
</dbReference>
<accession>A0A1G2CYJ4</accession>
<organism evidence="6 7">
    <name type="scientific">Candidatus Lloydbacteria bacterium RIFCSPHIGHO2_01_FULL_49_22</name>
    <dbReference type="NCBI Taxonomy" id="1798658"/>
    <lineage>
        <taxon>Bacteria</taxon>
        <taxon>Candidatus Lloydiibacteriota</taxon>
    </lineage>
</organism>
<dbReference type="CDD" id="cd05797">
    <property type="entry name" value="Ribosomal_L10"/>
    <property type="match status" value="1"/>
</dbReference>
<dbReference type="SUPFAM" id="SSF160369">
    <property type="entry name" value="Ribosomal protein L10-like"/>
    <property type="match status" value="1"/>
</dbReference>
<keyword evidence="3 5" id="KW-0687">Ribonucleoprotein</keyword>
<dbReference type="GO" id="GO:0006412">
    <property type="term" value="P:translation"/>
    <property type="evidence" value="ECO:0007669"/>
    <property type="project" value="UniProtKB-UniRule"/>
</dbReference>
<dbReference type="InterPro" id="IPR047865">
    <property type="entry name" value="Ribosomal_uL10_bac_type"/>
</dbReference>
<comment type="function">
    <text evidence="5">Forms part of the ribosomal stalk, playing a central role in the interaction of the ribosome with GTP-bound translation factors.</text>
</comment>
<reference evidence="6 7" key="1">
    <citation type="journal article" date="2016" name="Nat. Commun.">
        <title>Thousands of microbial genomes shed light on interconnected biogeochemical processes in an aquifer system.</title>
        <authorList>
            <person name="Anantharaman K."/>
            <person name="Brown C.T."/>
            <person name="Hug L.A."/>
            <person name="Sharon I."/>
            <person name="Castelle C.J."/>
            <person name="Probst A.J."/>
            <person name="Thomas B.C."/>
            <person name="Singh A."/>
            <person name="Wilkins M.J."/>
            <person name="Karaoz U."/>
            <person name="Brodie E.L."/>
            <person name="Williams K.H."/>
            <person name="Hubbard S.S."/>
            <person name="Banfield J.F."/>
        </authorList>
    </citation>
    <scope>NUCLEOTIDE SEQUENCE [LARGE SCALE GENOMIC DNA]</scope>
</reference>
<dbReference type="GO" id="GO:0070180">
    <property type="term" value="F:large ribosomal subunit rRNA binding"/>
    <property type="evidence" value="ECO:0007669"/>
    <property type="project" value="UniProtKB-UniRule"/>
</dbReference>
<evidence type="ECO:0000256" key="4">
    <source>
        <dbReference type="ARBA" id="ARBA00035202"/>
    </source>
</evidence>
<dbReference type="InterPro" id="IPR022973">
    <property type="entry name" value="Ribosomal_uL10_bac"/>
</dbReference>
<dbReference type="Pfam" id="PF00466">
    <property type="entry name" value="Ribosomal_L10"/>
    <property type="match status" value="1"/>
</dbReference>
<proteinExistence type="inferred from homology"/>
<dbReference type="GO" id="GO:0005840">
    <property type="term" value="C:ribosome"/>
    <property type="evidence" value="ECO:0007669"/>
    <property type="project" value="UniProtKB-KW"/>
</dbReference>
<evidence type="ECO:0000256" key="2">
    <source>
        <dbReference type="ARBA" id="ARBA00022980"/>
    </source>
</evidence>
<dbReference type="AlphaFoldDB" id="A0A1G2CYJ4"/>
<dbReference type="Gene3D" id="3.30.70.1730">
    <property type="match status" value="1"/>
</dbReference>
<dbReference type="InterPro" id="IPR043141">
    <property type="entry name" value="Ribosomal_uL10-like_sf"/>
</dbReference>
<dbReference type="EMBL" id="MHLI01000002">
    <property type="protein sequence ID" value="OGZ06453.1"/>
    <property type="molecule type" value="Genomic_DNA"/>
</dbReference>
<dbReference type="GO" id="GO:1990904">
    <property type="term" value="C:ribonucleoprotein complex"/>
    <property type="evidence" value="ECO:0007669"/>
    <property type="project" value="UniProtKB-KW"/>
</dbReference>
<protein>
    <recommendedName>
        <fullName evidence="4 5">Large ribosomal subunit protein uL10</fullName>
    </recommendedName>
</protein>
<dbReference type="NCBIfam" id="NF000955">
    <property type="entry name" value="PRK00099.1-1"/>
    <property type="match status" value="1"/>
</dbReference>
<dbReference type="Proteomes" id="UP000177122">
    <property type="component" value="Unassembled WGS sequence"/>
</dbReference>
<keyword evidence="5" id="KW-0699">rRNA-binding</keyword>
<comment type="caution">
    <text evidence="6">The sequence shown here is derived from an EMBL/GenBank/DDBJ whole genome shotgun (WGS) entry which is preliminary data.</text>
</comment>
<dbReference type="HAMAP" id="MF_00362">
    <property type="entry name" value="Ribosomal_uL10"/>
    <property type="match status" value="1"/>
</dbReference>
<keyword evidence="2 5" id="KW-0689">Ribosomal protein</keyword>
<comment type="subunit">
    <text evidence="5">Part of the ribosomal stalk of the 50S ribosomal subunit. The N-terminus interacts with L11 and the large rRNA to form the base of the stalk. The C-terminus forms an elongated spine to which L12 dimers bind in a sequential fashion forming a multimeric L10(L12)X complex.</text>
</comment>
<evidence type="ECO:0000313" key="6">
    <source>
        <dbReference type="EMBL" id="OGZ06453.1"/>
    </source>
</evidence>
<name>A0A1G2CYJ4_9BACT</name>
<gene>
    <name evidence="5" type="primary">rplJ</name>
    <name evidence="6" type="ORF">A2845_06055</name>
</gene>
<evidence type="ECO:0000313" key="7">
    <source>
        <dbReference type="Proteomes" id="UP000177122"/>
    </source>
</evidence>